<dbReference type="InterPro" id="IPR020806">
    <property type="entry name" value="PKS_PP-bd"/>
</dbReference>
<dbReference type="GO" id="GO:0043041">
    <property type="term" value="P:amino acid activation for nonribosomal peptide biosynthetic process"/>
    <property type="evidence" value="ECO:0007669"/>
    <property type="project" value="TreeGrafter"/>
</dbReference>
<keyword evidence="2" id="KW-0597">Phosphoprotein</keyword>
<dbReference type="SUPFAM" id="SSF53474">
    <property type="entry name" value="alpha/beta-Hydrolases"/>
    <property type="match status" value="1"/>
</dbReference>
<dbReference type="EMBL" id="CP022129">
    <property type="protein sequence ID" value="ASF48009.1"/>
    <property type="molecule type" value="Genomic_DNA"/>
</dbReference>
<dbReference type="InterPro" id="IPR001031">
    <property type="entry name" value="Thioesterase"/>
</dbReference>
<evidence type="ECO:0000259" key="3">
    <source>
        <dbReference type="PROSITE" id="PS50075"/>
    </source>
</evidence>
<dbReference type="InterPro" id="IPR020845">
    <property type="entry name" value="AMP-binding_CS"/>
</dbReference>
<organism evidence="4 5">
    <name type="scientific">Methylovulum psychrotolerans</name>
    <dbReference type="NCBI Taxonomy" id="1704499"/>
    <lineage>
        <taxon>Bacteria</taxon>
        <taxon>Pseudomonadati</taxon>
        <taxon>Pseudomonadota</taxon>
        <taxon>Gammaproteobacteria</taxon>
        <taxon>Methylococcales</taxon>
        <taxon>Methylococcaceae</taxon>
        <taxon>Methylovulum</taxon>
    </lineage>
</organism>
<dbReference type="Pfam" id="PF00550">
    <property type="entry name" value="PP-binding"/>
    <property type="match status" value="1"/>
</dbReference>
<gene>
    <name evidence="4" type="ORF">CEK71_19125</name>
</gene>
<dbReference type="SUPFAM" id="SSF47336">
    <property type="entry name" value="ACP-like"/>
    <property type="match status" value="1"/>
</dbReference>
<evidence type="ECO:0000313" key="4">
    <source>
        <dbReference type="EMBL" id="ASF48009.1"/>
    </source>
</evidence>
<evidence type="ECO:0000256" key="2">
    <source>
        <dbReference type="ARBA" id="ARBA00022553"/>
    </source>
</evidence>
<dbReference type="InterPro" id="IPR042099">
    <property type="entry name" value="ANL_N_sf"/>
</dbReference>
<dbReference type="Proteomes" id="UP000197019">
    <property type="component" value="Chromosome"/>
</dbReference>
<dbReference type="SUPFAM" id="SSF56801">
    <property type="entry name" value="Acetyl-CoA synthetase-like"/>
    <property type="match status" value="1"/>
</dbReference>
<dbReference type="PANTHER" id="PTHR45527">
    <property type="entry name" value="NONRIBOSOMAL PEPTIDE SYNTHETASE"/>
    <property type="match status" value="1"/>
</dbReference>
<name>A0A1Z4C3C6_9GAMM</name>
<dbReference type="PROSITE" id="PS50075">
    <property type="entry name" value="CARRIER"/>
    <property type="match status" value="1"/>
</dbReference>
<protein>
    <recommendedName>
        <fullName evidence="3">Carrier domain-containing protein</fullName>
    </recommendedName>
</protein>
<dbReference type="Gene3D" id="3.40.50.1820">
    <property type="entry name" value="alpha/beta hydrolase"/>
    <property type="match status" value="1"/>
</dbReference>
<accession>A0A1Z4C3C6</accession>
<dbReference type="GO" id="GO:0005737">
    <property type="term" value="C:cytoplasm"/>
    <property type="evidence" value="ECO:0007669"/>
    <property type="project" value="TreeGrafter"/>
</dbReference>
<dbReference type="Gene3D" id="1.10.1200.10">
    <property type="entry name" value="ACP-like"/>
    <property type="match status" value="1"/>
</dbReference>
<dbReference type="InterPro" id="IPR029058">
    <property type="entry name" value="AB_hydrolase_fold"/>
</dbReference>
<reference evidence="4 5" key="1">
    <citation type="submission" date="2017-06" db="EMBL/GenBank/DDBJ databases">
        <title>Genome Sequencing of the methanotroph Methylovulum psychrotolerants str. HV10-M2 isolated from a high-altitude environment.</title>
        <authorList>
            <person name="Mateos-Rivera A."/>
        </authorList>
    </citation>
    <scope>NUCLEOTIDE SEQUENCE [LARGE SCALE GENOMIC DNA]</scope>
    <source>
        <strain evidence="4 5">HV10_M2</strain>
    </source>
</reference>
<dbReference type="Pfam" id="PF00501">
    <property type="entry name" value="AMP-binding"/>
    <property type="match status" value="1"/>
</dbReference>
<proteinExistence type="predicted"/>
<dbReference type="Gene3D" id="3.40.50.12780">
    <property type="entry name" value="N-terminal domain of ligase-like"/>
    <property type="match status" value="1"/>
</dbReference>
<dbReference type="InterPro" id="IPR009081">
    <property type="entry name" value="PP-bd_ACP"/>
</dbReference>
<dbReference type="GO" id="GO:0044550">
    <property type="term" value="P:secondary metabolite biosynthetic process"/>
    <property type="evidence" value="ECO:0007669"/>
    <property type="project" value="TreeGrafter"/>
</dbReference>
<dbReference type="PANTHER" id="PTHR45527:SF1">
    <property type="entry name" value="FATTY ACID SYNTHASE"/>
    <property type="match status" value="1"/>
</dbReference>
<dbReference type="AlphaFoldDB" id="A0A1Z4C3C6"/>
<evidence type="ECO:0000256" key="1">
    <source>
        <dbReference type="ARBA" id="ARBA00022450"/>
    </source>
</evidence>
<dbReference type="KEGG" id="mpsy:CEK71_19125"/>
<keyword evidence="5" id="KW-1185">Reference proteome</keyword>
<dbReference type="InterPro" id="IPR045851">
    <property type="entry name" value="AMP-bd_C_sf"/>
</dbReference>
<dbReference type="SMART" id="SM00823">
    <property type="entry name" value="PKS_PP"/>
    <property type="match status" value="1"/>
</dbReference>
<dbReference type="RefSeq" id="WP_088620879.1">
    <property type="nucleotide sequence ID" value="NZ_CP022129.1"/>
</dbReference>
<dbReference type="Pfam" id="PF00975">
    <property type="entry name" value="Thioesterase"/>
    <property type="match status" value="1"/>
</dbReference>
<sequence length="785" mass="85218">MALELPLDYRGPAGRPFAAWPRQHLDQPVFARFAAFASTQPDQPAVIEAERSWTYQDIYQLALQVAAAVAQASPDPVAVLLPIGGPLAAAFLGLLAAGRPYVPIDPSFPAARNRLILEQAGVTCVISDLNRQQAAAAWLGQLPVIDIHALPTRPASRLAGQADSIAYILYTSGSTGQPKGIYQNQRGLLHDVYQYSHAIHLSPDDRLTSLYSPSVNGAIRDIYGALLNGAALVGIPVQTTGLAGLSALVAQYGISVFHAIPPLLRAFLHSSPPAQDLVSVRLTYLAGDRCFASDVAEFYRHFPDDCLIYNGIGSSECATLYRHWFINRQQHFDTALIPVGYAIAERDTWLRGADGQPVSPGEIGEVVISSPFIAQGYWRNPALSREKFYGHPERPGWRCFVSGDLARERPDGLLEFVGRNDRQVKIRGHRVELDAIEAELRQIPGIQDLALVVVGTAESPELAAWLVGTTLPTDILRARLQAKLPAAFIPAHIHWLPELPRLPNHKADLATLQQLVPVKPIAAPPNAPQTLAEQLAHCWMQVLRLTPPLNPAQSFADQGGDSLTALMVLVRMETILQRRLPRDLLQSQQTFAGLLQAVLAPAAAEATLYVIMADGDAYPHWLAFAEHLPNTVALDTLTLPSGEATIIQQADYISSHIRTRANTQPQHLLGFSRTALAAFTAACQLNGSGQPIQSLIMADIAEPSSNDNWQPGYFSGPLTVLAPRTPDTAKRWDWAASAQTINVLPIDCGTGQLLGIATAAHVRQALLVAMGMVDAPIRRHIRKAF</sequence>
<feature type="domain" description="Carrier" evidence="3">
    <location>
        <begin position="526"/>
        <end position="602"/>
    </location>
</feature>
<dbReference type="PROSITE" id="PS00455">
    <property type="entry name" value="AMP_BINDING"/>
    <property type="match status" value="1"/>
</dbReference>
<keyword evidence="1" id="KW-0596">Phosphopantetheine</keyword>
<dbReference type="Gene3D" id="3.30.300.30">
    <property type="match status" value="1"/>
</dbReference>
<dbReference type="InterPro" id="IPR036736">
    <property type="entry name" value="ACP-like_sf"/>
</dbReference>
<dbReference type="GO" id="GO:0031177">
    <property type="term" value="F:phosphopantetheine binding"/>
    <property type="evidence" value="ECO:0007669"/>
    <property type="project" value="InterPro"/>
</dbReference>
<evidence type="ECO:0000313" key="5">
    <source>
        <dbReference type="Proteomes" id="UP000197019"/>
    </source>
</evidence>
<dbReference type="InterPro" id="IPR000873">
    <property type="entry name" value="AMP-dep_synth/lig_dom"/>
</dbReference>
<dbReference type="OrthoDB" id="9803968at2"/>